<reference evidence="1 2" key="1">
    <citation type="submission" date="2016-11" db="EMBL/GenBank/DDBJ databases">
        <authorList>
            <person name="Jaros S."/>
            <person name="Januszkiewicz K."/>
            <person name="Wedrychowicz H."/>
        </authorList>
    </citation>
    <scope>NUCLEOTIDE SEQUENCE [LARGE SCALE GENOMIC DNA]</scope>
    <source>
        <strain evidence="1">NCIMB 2154T</strain>
    </source>
</reference>
<dbReference type="AlphaFoldDB" id="A0A2H1E5F4"/>
<dbReference type="EMBL" id="LT634361">
    <property type="protein sequence ID" value="SFZ79976.1"/>
    <property type="molecule type" value="Genomic_DNA"/>
</dbReference>
<dbReference type="KEGG" id="tmar:MARIT_0055"/>
<dbReference type="Proteomes" id="UP000231564">
    <property type="component" value="Chromosome MARIT"/>
</dbReference>
<proteinExistence type="predicted"/>
<gene>
    <name evidence="1" type="ORF">MARIT_0055</name>
</gene>
<organism evidence="1 2">
    <name type="scientific">Tenacibaculum maritimum NCIMB 2154</name>
    <dbReference type="NCBI Taxonomy" id="1349785"/>
    <lineage>
        <taxon>Bacteria</taxon>
        <taxon>Pseudomonadati</taxon>
        <taxon>Bacteroidota</taxon>
        <taxon>Flavobacteriia</taxon>
        <taxon>Flavobacteriales</taxon>
        <taxon>Flavobacteriaceae</taxon>
        <taxon>Tenacibaculum</taxon>
    </lineage>
</organism>
<dbReference type="GeneID" id="47721666"/>
<name>A0A2H1E5F4_9FLAO</name>
<sequence length="148" mass="16897">MNPLLLIGVAIGLGKLLVKAFSSNSEFEEIEHKDIYKNFLIDQDDDELTDTVLKQKITYSINRLIKETKGFKIGKSGNPKARTSNHKKYDKMFLLCGSSDKELINTLESHYNTKYIKDKKNDNKKEGSAGVAVAVNEKYYLYLVTRKK</sequence>
<dbReference type="STRING" id="1349785.GCA_000509405_00069"/>
<evidence type="ECO:0000313" key="1">
    <source>
        <dbReference type="EMBL" id="SFZ79976.1"/>
    </source>
</evidence>
<dbReference type="RefSeq" id="WP_024742562.1">
    <property type="nucleotide sequence ID" value="NZ_BAUG01000116.1"/>
</dbReference>
<protein>
    <submittedName>
        <fullName evidence="1">Uncharacterized protein</fullName>
    </submittedName>
</protein>
<evidence type="ECO:0000313" key="2">
    <source>
        <dbReference type="Proteomes" id="UP000231564"/>
    </source>
</evidence>
<accession>A0A2H1E5F4</accession>
<keyword evidence="2" id="KW-1185">Reference proteome</keyword>